<proteinExistence type="predicted"/>
<keyword evidence="3" id="KW-1185">Reference proteome</keyword>
<feature type="domain" description="Gp5/Type VI secretion system Vgr protein OB-fold" evidence="1">
    <location>
        <begin position="296"/>
        <end position="364"/>
    </location>
</feature>
<dbReference type="Pfam" id="PF04717">
    <property type="entry name" value="Phage_base_V"/>
    <property type="match status" value="1"/>
</dbReference>
<organism evidence="2 3">
    <name type="scientific">Paenibacillus dendritiformis C454</name>
    <dbReference type="NCBI Taxonomy" id="1131935"/>
    <lineage>
        <taxon>Bacteria</taxon>
        <taxon>Bacillati</taxon>
        <taxon>Bacillota</taxon>
        <taxon>Bacilli</taxon>
        <taxon>Bacillales</taxon>
        <taxon>Paenibacillaceae</taxon>
        <taxon>Paenibacillus</taxon>
    </lineage>
</organism>
<dbReference type="CDD" id="cd20745">
    <property type="entry name" value="FIX_RhsA_AHH_HNH-like"/>
    <property type="match status" value="1"/>
</dbReference>
<dbReference type="SUPFAM" id="SSF69279">
    <property type="entry name" value="Phage tail proteins"/>
    <property type="match status" value="1"/>
</dbReference>
<dbReference type="OrthoDB" id="2597753at2"/>
<dbReference type="RefSeq" id="WP_006678077.1">
    <property type="nucleotide sequence ID" value="NZ_AHKH01000053.1"/>
</dbReference>
<evidence type="ECO:0000313" key="3">
    <source>
        <dbReference type="Proteomes" id="UP000003900"/>
    </source>
</evidence>
<gene>
    <name evidence="2" type="ORF">PDENDC454_17943</name>
</gene>
<dbReference type="EMBL" id="AHKH01000053">
    <property type="protein sequence ID" value="EHQ60899.1"/>
    <property type="molecule type" value="Genomic_DNA"/>
</dbReference>
<dbReference type="Gene3D" id="2.40.50.230">
    <property type="entry name" value="Gp5 N-terminal domain"/>
    <property type="match status" value="1"/>
</dbReference>
<dbReference type="PATRIC" id="fig|1131935.3.peg.3728"/>
<dbReference type="SUPFAM" id="SSF69255">
    <property type="entry name" value="gp5 N-terminal domain-like"/>
    <property type="match status" value="1"/>
</dbReference>
<dbReference type="STRING" id="1131935.PDENDC454_17943"/>
<evidence type="ECO:0000313" key="2">
    <source>
        <dbReference type="EMBL" id="EHQ60899.1"/>
    </source>
</evidence>
<evidence type="ECO:0000259" key="1">
    <source>
        <dbReference type="Pfam" id="PF04717"/>
    </source>
</evidence>
<protein>
    <recommendedName>
        <fullName evidence="1">Gp5/Type VI secretion system Vgr protein OB-fold domain-containing protein</fullName>
    </recommendedName>
</protein>
<comment type="caution">
    <text evidence="2">The sequence shown here is derived from an EMBL/GenBank/DDBJ whole genome shotgun (WGS) entry which is preliminary data.</text>
</comment>
<dbReference type="Gene3D" id="3.55.50.10">
    <property type="entry name" value="Baseplate protein-like domains"/>
    <property type="match status" value="1"/>
</dbReference>
<accession>H3SJ63</accession>
<dbReference type="AlphaFoldDB" id="H3SJ63"/>
<dbReference type="Proteomes" id="UP000003900">
    <property type="component" value="Unassembled WGS sequence"/>
</dbReference>
<sequence>MKTKESLAGYADLKVVSPYDIRSITDIHINNRINEHASLTLTGIMAPEEKDHCISTSTDRDYIQVKQKIDGDQERILFQGMITNLTIRSIQDIYFIYIEALSYTSELDIKREFRSFQNEDMSYSELVESIIAKYPKANFISDVSDSTRLGAFTLQYNETDWQFLKRMASHLGAGLIPDSSADSPKFWLGLPDGKKTVPIECRNYNVKKNLSAYYEASESDDSWDLSDNEFISCEMESPQYFHIGDRVIFENRERIIFQSSVSMKDGILIYKYLIAPEHGLRQRKVINPSIAGISLTGSVVDVSASDVKIHLDIDKPQERDTTTCWFPYSSVYSAEGHTGWYCMPEIGDDVQLYFPSGHEEQAFVKSSIRKEEYDSTNLPDPTVKYFRTAYGKEMVLDNKALTLSTNKESNFITLHEQHGVKIHSHSTITLVSNEDIQLTTKNKITANAQEAIYLMCGSNSIILDGEADTLASSVHVDGTVKAPVVVDDDEADRAYQQMVNQYKKEKETKSSNWLLDSVQLGLNILGLIPVIGSPASLINGAMSMARSSYADGALCCAAALPLAGPMIKGVQLAKKATSIIPKAAKAAKGTNYGLHALHVQAAEQYAQEGDWINAARCAVGTIGLNMALTGSRQAVQNAYDNLGEYLNGQINNLKKSMDHARLAPQLATSHGSHVPGHDDPLPQANKQLQMSSRMKAWEQTYPSGRAVRTEGVKYTGGRTQKELDELAGAPFHGGRIREQGMKERDIGLDVERQGKLGEIIRDPQANGGAEFIDITTGIKWNVKSFESYPNGHTSPHKGAFTVRNGMKAINKELNKSHNVILDTRNMTPDHADQFKKAIQEAGMWDRMIWYP</sequence>
<dbReference type="InterPro" id="IPR037026">
    <property type="entry name" value="Vgr_OB-fold_dom_sf"/>
</dbReference>
<reference evidence="2 3" key="1">
    <citation type="journal article" date="2012" name="J. Bacteriol.">
        <title>Genome Sequence of the Pattern-Forming Social Bacterium Paenibacillus dendritiformis C454 Chiral Morphotype.</title>
        <authorList>
            <person name="Sirota-Madi A."/>
            <person name="Olender T."/>
            <person name="Helman Y."/>
            <person name="Brainis I."/>
            <person name="Finkelshtein A."/>
            <person name="Roth D."/>
            <person name="Hagai E."/>
            <person name="Leshkowitz D."/>
            <person name="Brodsky L."/>
            <person name="Galatenko V."/>
            <person name="Nikolaev V."/>
            <person name="Gutnick D.L."/>
            <person name="Lancet D."/>
            <person name="Ben-Jacob E."/>
        </authorList>
    </citation>
    <scope>NUCLEOTIDE SEQUENCE [LARGE SCALE GENOMIC DNA]</scope>
    <source>
        <strain evidence="2 3">C454</strain>
    </source>
</reference>
<name>H3SJ63_9BACL</name>
<dbReference type="InterPro" id="IPR006531">
    <property type="entry name" value="Gp5/Vgr_OB"/>
</dbReference>